<dbReference type="InterPro" id="IPR012340">
    <property type="entry name" value="NA-bd_OB-fold"/>
</dbReference>
<dbReference type="GO" id="GO:0005634">
    <property type="term" value="C:nucleus"/>
    <property type="evidence" value="ECO:0007669"/>
    <property type="project" value="TreeGrafter"/>
</dbReference>
<evidence type="ECO:0000313" key="7">
    <source>
        <dbReference type="EMBL" id="EDW64075.1"/>
    </source>
</evidence>
<dbReference type="STRING" id="7244.B4LU88"/>
<dbReference type="GO" id="GO:0003723">
    <property type="term" value="F:RNA binding"/>
    <property type="evidence" value="ECO:0007669"/>
    <property type="project" value="UniProtKB-KW"/>
</dbReference>
<feature type="compositionally biased region" description="Polar residues" evidence="5">
    <location>
        <begin position="139"/>
        <end position="150"/>
    </location>
</feature>
<protein>
    <recommendedName>
        <fullName evidence="2">Probable RNA-binding protein EIF1AD</fullName>
    </recommendedName>
    <alternativeName>
        <fullName evidence="4">Eukaryotic translation initiation factor 1A domain-containing protein</fullName>
    </alternativeName>
</protein>
<dbReference type="PANTHER" id="PTHR21641">
    <property type="entry name" value="TRANSLATION INITIATION FACTOR-RELATED"/>
    <property type="match status" value="1"/>
</dbReference>
<keyword evidence="8" id="KW-1185">Reference proteome</keyword>
<gene>
    <name evidence="7" type="primary">Dvir\GJ17268</name>
    <name evidence="7" type="ORF">Dvir_GJ17268</name>
</gene>
<dbReference type="InterPro" id="IPR001253">
    <property type="entry name" value="TIF_eIF-1A"/>
</dbReference>
<dbReference type="InterPro" id="IPR006196">
    <property type="entry name" value="RNA-binding_domain_S1_IF1"/>
</dbReference>
<dbReference type="EMBL" id="CH940649">
    <property type="protein sequence ID" value="EDW64075.1"/>
    <property type="molecule type" value="Genomic_DNA"/>
</dbReference>
<dbReference type="AlphaFoldDB" id="B4LU88"/>
<dbReference type="OMA" id="PNRMQAP"/>
<dbReference type="InterPro" id="IPR039294">
    <property type="entry name" value="EIF1AD"/>
</dbReference>
<keyword evidence="3" id="KW-0694">RNA-binding</keyword>
<feature type="compositionally biased region" description="Acidic residues" evidence="5">
    <location>
        <begin position="151"/>
        <end position="165"/>
    </location>
</feature>
<name>B4LU88_DROVI</name>
<comment type="similarity">
    <text evidence="1">Belongs to the EIF1AD family.</text>
</comment>
<feature type="domain" description="S1-like" evidence="6">
    <location>
        <begin position="28"/>
        <end position="91"/>
    </location>
</feature>
<evidence type="ECO:0000256" key="4">
    <source>
        <dbReference type="ARBA" id="ARBA00031998"/>
    </source>
</evidence>
<dbReference type="Proteomes" id="UP000008792">
    <property type="component" value="Unassembled WGS sequence"/>
</dbReference>
<dbReference type="SUPFAM" id="SSF50249">
    <property type="entry name" value="Nucleic acid-binding proteins"/>
    <property type="match status" value="1"/>
</dbReference>
<evidence type="ECO:0000256" key="3">
    <source>
        <dbReference type="ARBA" id="ARBA00022884"/>
    </source>
</evidence>
<dbReference type="PhylomeDB" id="B4LU88"/>
<dbReference type="FunCoup" id="B4LU88">
    <property type="interactions" value="2026"/>
</dbReference>
<accession>B4LU88</accession>
<dbReference type="PANTHER" id="PTHR21641:SF0">
    <property type="entry name" value="RNA-BINDING PROTEIN EIF1AD-RELATED"/>
    <property type="match status" value="1"/>
</dbReference>
<dbReference type="OrthoDB" id="1738325at2759"/>
<evidence type="ECO:0000256" key="5">
    <source>
        <dbReference type="SAM" id="MobiDB-lite"/>
    </source>
</evidence>
<dbReference type="Pfam" id="PF01176">
    <property type="entry name" value="eIF-1a"/>
    <property type="match status" value="1"/>
</dbReference>
<dbReference type="HOGENOM" id="CLU_106477_2_0_1"/>
<dbReference type="GO" id="GO:0003743">
    <property type="term" value="F:translation initiation factor activity"/>
    <property type="evidence" value="ECO:0007669"/>
    <property type="project" value="InterPro"/>
</dbReference>
<organism evidence="7 8">
    <name type="scientific">Drosophila virilis</name>
    <name type="common">Fruit fly</name>
    <dbReference type="NCBI Taxonomy" id="7244"/>
    <lineage>
        <taxon>Eukaryota</taxon>
        <taxon>Metazoa</taxon>
        <taxon>Ecdysozoa</taxon>
        <taxon>Arthropoda</taxon>
        <taxon>Hexapoda</taxon>
        <taxon>Insecta</taxon>
        <taxon>Pterygota</taxon>
        <taxon>Neoptera</taxon>
        <taxon>Endopterygota</taxon>
        <taxon>Diptera</taxon>
        <taxon>Brachycera</taxon>
        <taxon>Muscomorpha</taxon>
        <taxon>Ephydroidea</taxon>
        <taxon>Drosophilidae</taxon>
        <taxon>Drosophila</taxon>
    </lineage>
</organism>
<feature type="region of interest" description="Disordered" evidence="5">
    <location>
        <begin position="112"/>
        <end position="165"/>
    </location>
</feature>
<dbReference type="SMART" id="SM00652">
    <property type="entry name" value="eIF1a"/>
    <property type="match status" value="1"/>
</dbReference>
<evidence type="ECO:0000259" key="6">
    <source>
        <dbReference type="Pfam" id="PF01176"/>
    </source>
</evidence>
<dbReference type="eggNOG" id="KOG2925">
    <property type="taxonomic scope" value="Eukaryota"/>
</dbReference>
<evidence type="ECO:0000313" key="8">
    <source>
        <dbReference type="Proteomes" id="UP000008792"/>
    </source>
</evidence>
<dbReference type="InParanoid" id="B4LU88"/>
<reference evidence="7 8" key="1">
    <citation type="journal article" date="2007" name="Nature">
        <title>Evolution of genes and genomes on the Drosophila phylogeny.</title>
        <authorList>
            <consortium name="Drosophila 12 Genomes Consortium"/>
            <person name="Clark A.G."/>
            <person name="Eisen M.B."/>
            <person name="Smith D.R."/>
            <person name="Bergman C.M."/>
            <person name="Oliver B."/>
            <person name="Markow T.A."/>
            <person name="Kaufman T.C."/>
            <person name="Kellis M."/>
            <person name="Gelbart W."/>
            <person name="Iyer V.N."/>
            <person name="Pollard D.A."/>
            <person name="Sackton T.B."/>
            <person name="Larracuente A.M."/>
            <person name="Singh N.D."/>
            <person name="Abad J.P."/>
            <person name="Abt D.N."/>
            <person name="Adryan B."/>
            <person name="Aguade M."/>
            <person name="Akashi H."/>
            <person name="Anderson W.W."/>
            <person name="Aquadro C.F."/>
            <person name="Ardell D.H."/>
            <person name="Arguello R."/>
            <person name="Artieri C.G."/>
            <person name="Barbash D.A."/>
            <person name="Barker D."/>
            <person name="Barsanti P."/>
            <person name="Batterham P."/>
            <person name="Batzoglou S."/>
            <person name="Begun D."/>
            <person name="Bhutkar A."/>
            <person name="Blanco E."/>
            <person name="Bosak S.A."/>
            <person name="Bradley R.K."/>
            <person name="Brand A.D."/>
            <person name="Brent M.R."/>
            <person name="Brooks A.N."/>
            <person name="Brown R.H."/>
            <person name="Butlin R.K."/>
            <person name="Caggese C."/>
            <person name="Calvi B.R."/>
            <person name="Bernardo de Carvalho A."/>
            <person name="Caspi A."/>
            <person name="Castrezana S."/>
            <person name="Celniker S.E."/>
            <person name="Chang J.L."/>
            <person name="Chapple C."/>
            <person name="Chatterji S."/>
            <person name="Chinwalla A."/>
            <person name="Civetta A."/>
            <person name="Clifton S.W."/>
            <person name="Comeron J.M."/>
            <person name="Costello J.C."/>
            <person name="Coyne J.A."/>
            <person name="Daub J."/>
            <person name="David R.G."/>
            <person name="Delcher A.L."/>
            <person name="Delehaunty K."/>
            <person name="Do C.B."/>
            <person name="Ebling H."/>
            <person name="Edwards K."/>
            <person name="Eickbush T."/>
            <person name="Evans J.D."/>
            <person name="Filipski A."/>
            <person name="Findeiss S."/>
            <person name="Freyhult E."/>
            <person name="Fulton L."/>
            <person name="Fulton R."/>
            <person name="Garcia A.C."/>
            <person name="Gardiner A."/>
            <person name="Garfield D.A."/>
            <person name="Garvin B.E."/>
            <person name="Gibson G."/>
            <person name="Gilbert D."/>
            <person name="Gnerre S."/>
            <person name="Godfrey J."/>
            <person name="Good R."/>
            <person name="Gotea V."/>
            <person name="Gravely B."/>
            <person name="Greenberg A.J."/>
            <person name="Griffiths-Jones S."/>
            <person name="Gross S."/>
            <person name="Guigo R."/>
            <person name="Gustafson E.A."/>
            <person name="Haerty W."/>
            <person name="Hahn M.W."/>
            <person name="Halligan D.L."/>
            <person name="Halpern A.L."/>
            <person name="Halter G.M."/>
            <person name="Han M.V."/>
            <person name="Heger A."/>
            <person name="Hillier L."/>
            <person name="Hinrichs A.S."/>
            <person name="Holmes I."/>
            <person name="Hoskins R.A."/>
            <person name="Hubisz M.J."/>
            <person name="Hultmark D."/>
            <person name="Huntley M.A."/>
            <person name="Jaffe D.B."/>
            <person name="Jagadeeshan S."/>
            <person name="Jeck W.R."/>
            <person name="Johnson J."/>
            <person name="Jones C.D."/>
            <person name="Jordan W.C."/>
            <person name="Karpen G.H."/>
            <person name="Kataoka E."/>
            <person name="Keightley P.D."/>
            <person name="Kheradpour P."/>
            <person name="Kirkness E.F."/>
            <person name="Koerich L.B."/>
            <person name="Kristiansen K."/>
            <person name="Kudrna D."/>
            <person name="Kulathinal R.J."/>
            <person name="Kumar S."/>
            <person name="Kwok R."/>
            <person name="Lander E."/>
            <person name="Langley C.H."/>
            <person name="Lapoint R."/>
            <person name="Lazzaro B.P."/>
            <person name="Lee S.J."/>
            <person name="Levesque L."/>
            <person name="Li R."/>
            <person name="Lin C.F."/>
            <person name="Lin M.F."/>
            <person name="Lindblad-Toh K."/>
            <person name="Llopart A."/>
            <person name="Long M."/>
            <person name="Low L."/>
            <person name="Lozovsky E."/>
            <person name="Lu J."/>
            <person name="Luo M."/>
            <person name="Machado C.A."/>
            <person name="Makalowski W."/>
            <person name="Marzo M."/>
            <person name="Matsuda M."/>
            <person name="Matzkin L."/>
            <person name="McAllister B."/>
            <person name="McBride C.S."/>
            <person name="McKernan B."/>
            <person name="McKernan K."/>
            <person name="Mendez-Lago M."/>
            <person name="Minx P."/>
            <person name="Mollenhauer M.U."/>
            <person name="Montooth K."/>
            <person name="Mount S.M."/>
            <person name="Mu X."/>
            <person name="Myers E."/>
            <person name="Negre B."/>
            <person name="Newfeld S."/>
            <person name="Nielsen R."/>
            <person name="Noor M.A."/>
            <person name="O'Grady P."/>
            <person name="Pachter L."/>
            <person name="Papaceit M."/>
            <person name="Parisi M.J."/>
            <person name="Parisi M."/>
            <person name="Parts L."/>
            <person name="Pedersen J.S."/>
            <person name="Pesole G."/>
            <person name="Phillippy A.M."/>
            <person name="Ponting C.P."/>
            <person name="Pop M."/>
            <person name="Porcelli D."/>
            <person name="Powell J.R."/>
            <person name="Prohaska S."/>
            <person name="Pruitt K."/>
            <person name="Puig M."/>
            <person name="Quesneville H."/>
            <person name="Ram K.R."/>
            <person name="Rand D."/>
            <person name="Rasmussen M.D."/>
            <person name="Reed L.K."/>
            <person name="Reenan R."/>
            <person name="Reily A."/>
            <person name="Remington K.A."/>
            <person name="Rieger T.T."/>
            <person name="Ritchie M.G."/>
            <person name="Robin C."/>
            <person name="Rogers Y.H."/>
            <person name="Rohde C."/>
            <person name="Rozas J."/>
            <person name="Rubenfield M.J."/>
            <person name="Ruiz A."/>
            <person name="Russo S."/>
            <person name="Salzberg S.L."/>
            <person name="Sanchez-Gracia A."/>
            <person name="Saranga D.J."/>
            <person name="Sato H."/>
            <person name="Schaeffer S.W."/>
            <person name="Schatz M.C."/>
            <person name="Schlenke T."/>
            <person name="Schwartz R."/>
            <person name="Segarra C."/>
            <person name="Singh R.S."/>
            <person name="Sirot L."/>
            <person name="Sirota M."/>
            <person name="Sisneros N.B."/>
            <person name="Smith C.D."/>
            <person name="Smith T.F."/>
            <person name="Spieth J."/>
            <person name="Stage D.E."/>
            <person name="Stark A."/>
            <person name="Stephan W."/>
            <person name="Strausberg R.L."/>
            <person name="Strempel S."/>
            <person name="Sturgill D."/>
            <person name="Sutton G."/>
            <person name="Sutton G.G."/>
            <person name="Tao W."/>
            <person name="Teichmann S."/>
            <person name="Tobari Y.N."/>
            <person name="Tomimura Y."/>
            <person name="Tsolas J.M."/>
            <person name="Valente V.L."/>
            <person name="Venter E."/>
            <person name="Venter J.C."/>
            <person name="Vicario S."/>
            <person name="Vieira F.G."/>
            <person name="Vilella A.J."/>
            <person name="Villasante A."/>
            <person name="Walenz B."/>
            <person name="Wang J."/>
            <person name="Wasserman M."/>
            <person name="Watts T."/>
            <person name="Wilson D."/>
            <person name="Wilson R.K."/>
            <person name="Wing R.A."/>
            <person name="Wolfner M.F."/>
            <person name="Wong A."/>
            <person name="Wong G.K."/>
            <person name="Wu C.I."/>
            <person name="Wu G."/>
            <person name="Yamamoto D."/>
            <person name="Yang H.P."/>
            <person name="Yang S.P."/>
            <person name="Yorke J.A."/>
            <person name="Yoshida K."/>
            <person name="Zdobnov E."/>
            <person name="Zhang P."/>
            <person name="Zhang Y."/>
            <person name="Zimin A.V."/>
            <person name="Baldwin J."/>
            <person name="Abdouelleil A."/>
            <person name="Abdulkadir J."/>
            <person name="Abebe A."/>
            <person name="Abera B."/>
            <person name="Abreu J."/>
            <person name="Acer S.C."/>
            <person name="Aftuck L."/>
            <person name="Alexander A."/>
            <person name="An P."/>
            <person name="Anderson E."/>
            <person name="Anderson S."/>
            <person name="Arachi H."/>
            <person name="Azer M."/>
            <person name="Bachantsang P."/>
            <person name="Barry A."/>
            <person name="Bayul T."/>
            <person name="Berlin A."/>
            <person name="Bessette D."/>
            <person name="Bloom T."/>
            <person name="Blye J."/>
            <person name="Boguslavskiy L."/>
            <person name="Bonnet C."/>
            <person name="Boukhgalter B."/>
            <person name="Bourzgui I."/>
            <person name="Brown A."/>
            <person name="Cahill P."/>
            <person name="Channer S."/>
            <person name="Cheshatsang Y."/>
            <person name="Chuda L."/>
            <person name="Citroen M."/>
            <person name="Collymore A."/>
            <person name="Cooke P."/>
            <person name="Costello M."/>
            <person name="D'Aco K."/>
            <person name="Daza R."/>
            <person name="De Haan G."/>
            <person name="DeGray S."/>
            <person name="DeMaso C."/>
            <person name="Dhargay N."/>
            <person name="Dooley K."/>
            <person name="Dooley E."/>
            <person name="Doricent M."/>
            <person name="Dorje P."/>
            <person name="Dorjee K."/>
            <person name="Dupes A."/>
            <person name="Elong R."/>
            <person name="Falk J."/>
            <person name="Farina A."/>
            <person name="Faro S."/>
            <person name="Ferguson D."/>
            <person name="Fisher S."/>
            <person name="Foley C.D."/>
            <person name="Franke A."/>
            <person name="Friedrich D."/>
            <person name="Gadbois L."/>
            <person name="Gearin G."/>
            <person name="Gearin C.R."/>
            <person name="Giannoukos G."/>
            <person name="Goode T."/>
            <person name="Graham J."/>
            <person name="Grandbois E."/>
            <person name="Grewal S."/>
            <person name="Gyaltsen K."/>
            <person name="Hafez N."/>
            <person name="Hagos B."/>
            <person name="Hall J."/>
            <person name="Henson C."/>
            <person name="Hollinger A."/>
            <person name="Honan T."/>
            <person name="Huard M.D."/>
            <person name="Hughes L."/>
            <person name="Hurhula B."/>
            <person name="Husby M.E."/>
            <person name="Kamat A."/>
            <person name="Kanga B."/>
            <person name="Kashin S."/>
            <person name="Khazanovich D."/>
            <person name="Kisner P."/>
            <person name="Lance K."/>
            <person name="Lara M."/>
            <person name="Lee W."/>
            <person name="Lennon N."/>
            <person name="Letendre F."/>
            <person name="LeVine R."/>
            <person name="Lipovsky A."/>
            <person name="Liu X."/>
            <person name="Liu J."/>
            <person name="Liu S."/>
            <person name="Lokyitsang T."/>
            <person name="Lokyitsang Y."/>
            <person name="Lubonja R."/>
            <person name="Lui A."/>
            <person name="MacDonald P."/>
            <person name="Magnisalis V."/>
            <person name="Maru K."/>
            <person name="Matthews C."/>
            <person name="McCusker W."/>
            <person name="McDonough S."/>
            <person name="Mehta T."/>
            <person name="Meldrim J."/>
            <person name="Meneus L."/>
            <person name="Mihai O."/>
            <person name="Mihalev A."/>
            <person name="Mihova T."/>
            <person name="Mittelman R."/>
            <person name="Mlenga V."/>
            <person name="Montmayeur A."/>
            <person name="Mulrain L."/>
            <person name="Navidi A."/>
            <person name="Naylor J."/>
            <person name="Negash T."/>
            <person name="Nguyen T."/>
            <person name="Nguyen N."/>
            <person name="Nicol R."/>
            <person name="Norbu C."/>
            <person name="Norbu N."/>
            <person name="Novod N."/>
            <person name="O'Neill B."/>
            <person name="Osman S."/>
            <person name="Markiewicz E."/>
            <person name="Oyono O.L."/>
            <person name="Patti C."/>
            <person name="Phunkhang P."/>
            <person name="Pierre F."/>
            <person name="Priest M."/>
            <person name="Raghuraman S."/>
            <person name="Rege F."/>
            <person name="Reyes R."/>
            <person name="Rise C."/>
            <person name="Rogov P."/>
            <person name="Ross K."/>
            <person name="Ryan E."/>
            <person name="Settipalli S."/>
            <person name="Shea T."/>
            <person name="Sherpa N."/>
            <person name="Shi L."/>
            <person name="Shih D."/>
            <person name="Sparrow T."/>
            <person name="Spaulding J."/>
            <person name="Stalker J."/>
            <person name="Stange-Thomann N."/>
            <person name="Stavropoulos S."/>
            <person name="Stone C."/>
            <person name="Strader C."/>
            <person name="Tesfaye S."/>
            <person name="Thomson T."/>
            <person name="Thoulutsang Y."/>
            <person name="Thoulutsang D."/>
            <person name="Topham K."/>
            <person name="Topping I."/>
            <person name="Tsamla T."/>
            <person name="Vassiliev H."/>
            <person name="Vo A."/>
            <person name="Wangchuk T."/>
            <person name="Wangdi T."/>
            <person name="Weiand M."/>
            <person name="Wilkinson J."/>
            <person name="Wilson A."/>
            <person name="Yadav S."/>
            <person name="Young G."/>
            <person name="Yu Q."/>
            <person name="Zembek L."/>
            <person name="Zhong D."/>
            <person name="Zimmer A."/>
            <person name="Zwirko Z."/>
            <person name="Jaffe D.B."/>
            <person name="Alvarez P."/>
            <person name="Brockman W."/>
            <person name="Butler J."/>
            <person name="Chin C."/>
            <person name="Gnerre S."/>
            <person name="Grabherr M."/>
            <person name="Kleber M."/>
            <person name="Mauceli E."/>
            <person name="MacCallum I."/>
        </authorList>
    </citation>
    <scope>NUCLEOTIDE SEQUENCE [LARGE SCALE GENOMIC DNA]</scope>
    <source>
        <strain evidence="8">Tucson 15010-1051.87</strain>
    </source>
</reference>
<evidence type="ECO:0000256" key="1">
    <source>
        <dbReference type="ARBA" id="ARBA00007340"/>
    </source>
</evidence>
<dbReference type="KEGG" id="dvi:6627410"/>
<sequence>MSHPNTTRRKHVLKEMMEDDYSLPTERQQIVCVVSSRGNNLHEVVPAGLASDNFLVSMPNKFRKNVWVKRGDYVLVEPIAEGDKVKAEICKILTPEHVKEYTKAGIWPQRFAKKSAQASQSPDNAAAEHSDSDTDDSLPPNTNRPVNVQNVEDEETDTEESSAED</sequence>
<proteinExistence type="inferred from homology"/>
<evidence type="ECO:0000256" key="2">
    <source>
        <dbReference type="ARBA" id="ARBA00020989"/>
    </source>
</evidence>
<dbReference type="Gene3D" id="2.40.50.140">
    <property type="entry name" value="Nucleic acid-binding proteins"/>
    <property type="match status" value="1"/>
</dbReference>